<dbReference type="Gene3D" id="1.20.5.1030">
    <property type="entry name" value="Preprotein translocase secy subunit"/>
    <property type="match status" value="1"/>
</dbReference>
<evidence type="ECO:0000313" key="10">
    <source>
        <dbReference type="EMBL" id="KKK73973.1"/>
    </source>
</evidence>
<dbReference type="HAMAP" id="MF_00422">
    <property type="entry name" value="SecE"/>
    <property type="match status" value="1"/>
</dbReference>
<evidence type="ECO:0000256" key="1">
    <source>
        <dbReference type="ARBA" id="ARBA00004370"/>
    </source>
</evidence>
<dbReference type="GO" id="GO:0009306">
    <property type="term" value="P:protein secretion"/>
    <property type="evidence" value="ECO:0007669"/>
    <property type="project" value="InterPro"/>
</dbReference>
<dbReference type="GO" id="GO:0006886">
    <property type="term" value="P:intracellular protein transport"/>
    <property type="evidence" value="ECO:0007669"/>
    <property type="project" value="InterPro"/>
</dbReference>
<keyword evidence="8 9" id="KW-0472">Membrane</keyword>
<dbReference type="InterPro" id="IPR001901">
    <property type="entry name" value="Translocase_SecE/Sec61-g"/>
</dbReference>
<evidence type="ECO:0000256" key="7">
    <source>
        <dbReference type="ARBA" id="ARBA00023010"/>
    </source>
</evidence>
<keyword evidence="5" id="KW-0653">Protein transport</keyword>
<evidence type="ECO:0000256" key="5">
    <source>
        <dbReference type="ARBA" id="ARBA00022927"/>
    </source>
</evidence>
<dbReference type="InterPro" id="IPR038379">
    <property type="entry name" value="SecE_sf"/>
</dbReference>
<comment type="caution">
    <text evidence="10">The sequence shown here is derived from an EMBL/GenBank/DDBJ whole genome shotgun (WGS) entry which is preliminary data.</text>
</comment>
<comment type="subcellular location">
    <subcellularLocation>
        <location evidence="1">Membrane</location>
    </subcellularLocation>
</comment>
<keyword evidence="7" id="KW-0811">Translocation</keyword>
<evidence type="ECO:0000256" key="2">
    <source>
        <dbReference type="ARBA" id="ARBA00022448"/>
    </source>
</evidence>
<evidence type="ECO:0000256" key="6">
    <source>
        <dbReference type="ARBA" id="ARBA00022989"/>
    </source>
</evidence>
<keyword evidence="6 9" id="KW-1133">Transmembrane helix</keyword>
<dbReference type="Pfam" id="PF00584">
    <property type="entry name" value="SecE"/>
    <property type="match status" value="1"/>
</dbReference>
<dbReference type="GO" id="GO:0005886">
    <property type="term" value="C:plasma membrane"/>
    <property type="evidence" value="ECO:0007669"/>
    <property type="project" value="TreeGrafter"/>
</dbReference>
<keyword evidence="4 9" id="KW-0812">Transmembrane</keyword>
<feature type="transmembrane region" description="Helical" evidence="9">
    <location>
        <begin position="29"/>
        <end position="51"/>
    </location>
</feature>
<dbReference type="PANTHER" id="PTHR33910:SF1">
    <property type="entry name" value="PROTEIN TRANSLOCASE SUBUNIT SECE"/>
    <property type="match status" value="1"/>
</dbReference>
<protein>
    <recommendedName>
        <fullName evidence="11">Protein translocase subunit SecE</fullName>
    </recommendedName>
</protein>
<evidence type="ECO:0000256" key="3">
    <source>
        <dbReference type="ARBA" id="ARBA00022475"/>
    </source>
</evidence>
<dbReference type="NCBIfam" id="TIGR00964">
    <property type="entry name" value="secE_bact"/>
    <property type="match status" value="1"/>
</dbReference>
<dbReference type="GO" id="GO:0043952">
    <property type="term" value="P:protein transport by the Sec complex"/>
    <property type="evidence" value="ECO:0007669"/>
    <property type="project" value="TreeGrafter"/>
</dbReference>
<dbReference type="PANTHER" id="PTHR33910">
    <property type="entry name" value="PROTEIN TRANSLOCASE SUBUNIT SECE"/>
    <property type="match status" value="1"/>
</dbReference>
<keyword evidence="2" id="KW-0813">Transport</keyword>
<accession>A0A0F8XY98</accession>
<dbReference type="GO" id="GO:0006605">
    <property type="term" value="P:protein targeting"/>
    <property type="evidence" value="ECO:0007669"/>
    <property type="project" value="InterPro"/>
</dbReference>
<dbReference type="GO" id="GO:0008320">
    <property type="term" value="F:protein transmembrane transporter activity"/>
    <property type="evidence" value="ECO:0007669"/>
    <property type="project" value="InterPro"/>
</dbReference>
<gene>
    <name evidence="10" type="ORF">LCGC14_2888430</name>
</gene>
<keyword evidence="3" id="KW-1003">Cell membrane</keyword>
<name>A0A0F8XY98_9ZZZZ</name>
<dbReference type="PROSITE" id="PS01067">
    <property type="entry name" value="SECE_SEC61G"/>
    <property type="match status" value="1"/>
</dbReference>
<dbReference type="AlphaFoldDB" id="A0A0F8XY98"/>
<evidence type="ECO:0008006" key="11">
    <source>
        <dbReference type="Google" id="ProtNLM"/>
    </source>
</evidence>
<dbReference type="InterPro" id="IPR005807">
    <property type="entry name" value="SecE_bac"/>
</dbReference>
<proteinExistence type="inferred from homology"/>
<reference evidence="10" key="1">
    <citation type="journal article" date="2015" name="Nature">
        <title>Complex archaea that bridge the gap between prokaryotes and eukaryotes.</title>
        <authorList>
            <person name="Spang A."/>
            <person name="Saw J.H."/>
            <person name="Jorgensen S.L."/>
            <person name="Zaremba-Niedzwiedzka K."/>
            <person name="Martijn J."/>
            <person name="Lind A.E."/>
            <person name="van Eijk R."/>
            <person name="Schleper C."/>
            <person name="Guy L."/>
            <person name="Ettema T.J."/>
        </authorList>
    </citation>
    <scope>NUCLEOTIDE SEQUENCE</scope>
</reference>
<evidence type="ECO:0000256" key="4">
    <source>
        <dbReference type="ARBA" id="ARBA00022692"/>
    </source>
</evidence>
<evidence type="ECO:0000256" key="8">
    <source>
        <dbReference type="ARBA" id="ARBA00023136"/>
    </source>
</evidence>
<organism evidence="10">
    <name type="scientific">marine sediment metagenome</name>
    <dbReference type="NCBI Taxonomy" id="412755"/>
    <lineage>
        <taxon>unclassified sequences</taxon>
        <taxon>metagenomes</taxon>
        <taxon>ecological metagenomes</taxon>
    </lineage>
</organism>
<evidence type="ECO:0000256" key="9">
    <source>
        <dbReference type="SAM" id="Phobius"/>
    </source>
</evidence>
<sequence length="59" mass="7092">MSKTRTFLKESLREFKRVNWPTRRETMRYTLFVIGFSVGVALFLGFLDFVFSRVIERLV</sequence>
<dbReference type="EMBL" id="LAZR01056540">
    <property type="protein sequence ID" value="KKK73973.1"/>
    <property type="molecule type" value="Genomic_DNA"/>
</dbReference>